<accession>A0A834GK23</accession>
<reference evidence="4" key="1">
    <citation type="submission" date="2019-11" db="EMBL/GenBank/DDBJ databases">
        <authorList>
            <person name="Liu Y."/>
            <person name="Hou J."/>
            <person name="Li T.-Q."/>
            <person name="Guan C.-H."/>
            <person name="Wu X."/>
            <person name="Wu H.-Z."/>
            <person name="Ling F."/>
            <person name="Zhang R."/>
            <person name="Shi X.-G."/>
            <person name="Ren J.-P."/>
            <person name="Chen E.-F."/>
            <person name="Sun J.-M."/>
        </authorList>
    </citation>
    <scope>NUCLEOTIDE SEQUENCE</scope>
    <source>
        <strain evidence="4">Adult_tree_wgs_1</strain>
        <tissue evidence="4">Leaves</tissue>
    </source>
</reference>
<comment type="caution">
    <text evidence="4">The sequence shown here is derived from an EMBL/GenBank/DDBJ whole genome shotgun (WGS) entry which is preliminary data.</text>
</comment>
<sequence length="269" mass="31590">MESSEDIEAVYKSSYKCKNKATWNKTLCEKLRMKQMVQPSEEMTVDEFKAWLRQFDEDHDGRISHEELKEALQSLRIWFRWWKARQVMKEADSDHTVHVDNAKEIAKLSVSDLSLKIQRVRFGGKFALHPDWTESSTTLILIARKAEDAKPRAIIISNFRVENATKNQIPRKRKLEQKYGIISNSWLTRTWRKRKELQEVPVRNLAPRRPTIGKYVSADTMQEWRKVETYIYGHLGYDKAAAFFNAFQSHNLTPNNHANDNPICVHSKL</sequence>
<evidence type="ECO:0000313" key="5">
    <source>
        <dbReference type="Proteomes" id="UP000626092"/>
    </source>
</evidence>
<keyword evidence="1" id="KW-0677">Repeat</keyword>
<feature type="domain" description="EF-hand" evidence="3">
    <location>
        <begin position="43"/>
        <end position="78"/>
    </location>
</feature>
<dbReference type="EMBL" id="WJXA01000008">
    <property type="protein sequence ID" value="KAF7136617.1"/>
    <property type="molecule type" value="Genomic_DNA"/>
</dbReference>
<dbReference type="InterPro" id="IPR050145">
    <property type="entry name" value="Centrin_CML-like"/>
</dbReference>
<dbReference type="SUPFAM" id="SSF47473">
    <property type="entry name" value="EF-hand"/>
    <property type="match status" value="1"/>
</dbReference>
<dbReference type="GO" id="GO:0005509">
    <property type="term" value="F:calcium ion binding"/>
    <property type="evidence" value="ECO:0007669"/>
    <property type="project" value="InterPro"/>
</dbReference>
<keyword evidence="5" id="KW-1185">Reference proteome</keyword>
<dbReference type="InterPro" id="IPR011992">
    <property type="entry name" value="EF-hand-dom_pair"/>
</dbReference>
<evidence type="ECO:0000259" key="3">
    <source>
        <dbReference type="PROSITE" id="PS50222"/>
    </source>
</evidence>
<evidence type="ECO:0000256" key="1">
    <source>
        <dbReference type="ARBA" id="ARBA00022737"/>
    </source>
</evidence>
<name>A0A834GK23_RHOSS</name>
<dbReference type="PROSITE" id="PS00018">
    <property type="entry name" value="EF_HAND_1"/>
    <property type="match status" value="1"/>
</dbReference>
<dbReference type="InterPro" id="IPR002048">
    <property type="entry name" value="EF_hand_dom"/>
</dbReference>
<protein>
    <recommendedName>
        <fullName evidence="3">EF-hand domain-containing protein</fullName>
    </recommendedName>
</protein>
<evidence type="ECO:0000313" key="4">
    <source>
        <dbReference type="EMBL" id="KAF7136617.1"/>
    </source>
</evidence>
<dbReference type="PANTHER" id="PTHR23050">
    <property type="entry name" value="CALCIUM BINDING PROTEIN"/>
    <property type="match status" value="1"/>
</dbReference>
<dbReference type="InterPro" id="IPR018247">
    <property type="entry name" value="EF_Hand_1_Ca_BS"/>
</dbReference>
<gene>
    <name evidence="4" type="ORF">RHSIM_Rhsim08G0101200</name>
</gene>
<dbReference type="OrthoDB" id="26525at2759"/>
<evidence type="ECO:0000256" key="2">
    <source>
        <dbReference type="ARBA" id="ARBA00022837"/>
    </source>
</evidence>
<dbReference type="Proteomes" id="UP000626092">
    <property type="component" value="Unassembled WGS sequence"/>
</dbReference>
<dbReference type="Gene3D" id="1.10.238.10">
    <property type="entry name" value="EF-hand"/>
    <property type="match status" value="1"/>
</dbReference>
<dbReference type="AlphaFoldDB" id="A0A834GK23"/>
<dbReference type="PROSITE" id="PS50222">
    <property type="entry name" value="EF_HAND_2"/>
    <property type="match status" value="1"/>
</dbReference>
<organism evidence="4 5">
    <name type="scientific">Rhododendron simsii</name>
    <name type="common">Sims's rhododendron</name>
    <dbReference type="NCBI Taxonomy" id="118357"/>
    <lineage>
        <taxon>Eukaryota</taxon>
        <taxon>Viridiplantae</taxon>
        <taxon>Streptophyta</taxon>
        <taxon>Embryophyta</taxon>
        <taxon>Tracheophyta</taxon>
        <taxon>Spermatophyta</taxon>
        <taxon>Magnoliopsida</taxon>
        <taxon>eudicotyledons</taxon>
        <taxon>Gunneridae</taxon>
        <taxon>Pentapetalae</taxon>
        <taxon>asterids</taxon>
        <taxon>Ericales</taxon>
        <taxon>Ericaceae</taxon>
        <taxon>Ericoideae</taxon>
        <taxon>Rhodoreae</taxon>
        <taxon>Rhododendron</taxon>
    </lineage>
</organism>
<dbReference type="SMART" id="SM00054">
    <property type="entry name" value="EFh"/>
    <property type="match status" value="1"/>
</dbReference>
<dbReference type="Pfam" id="PF13202">
    <property type="entry name" value="EF-hand_5"/>
    <property type="match status" value="1"/>
</dbReference>
<keyword evidence="2" id="KW-0106">Calcium</keyword>
<proteinExistence type="predicted"/>